<keyword evidence="2" id="KW-0812">Transmembrane</keyword>
<dbReference type="RefSeq" id="WP_184751343.1">
    <property type="nucleotide sequence ID" value="NZ_BAAAJR010000011.1"/>
</dbReference>
<feature type="transmembrane region" description="Helical" evidence="2">
    <location>
        <begin position="432"/>
        <end position="456"/>
    </location>
</feature>
<sequence>MSLFISYSSVDITAVGALERNLESFGKNVWRDDEILGGEVWWAAILEQIRECEVFIFALSPNSLESDPCQYEYDYARALGVPVLPVEIGDVPTAERRNHAIYREQLIDYRNPTAETAIQLVRAISELEGTRPPLPEPLPEAPPIPYEYLLRLGAVIRAKEPIPYGEQRDLIRQFREALDREKNPSVRESAFSLLRALGDRPETSRSVTAEIEELIAKAGLAESASATSATPPPKPPSGDRIEPTPTEPPVRREPNPPAKAAPAVAAKASSAKTPSPQPQAGDGPRQAPSSSGPSPSAATPVVPHPTTPPPSGSGRRAASGWYADPRGPAGQMRYWDGTHWTEHTHAGARSVPPGAPTGRPAPASQHAPKQTPTPTPAPAPSPAPTPPKSGGNLWSTLGIVFGAIAIIPVIGWVTWFLGIAFAIVAAARRERLWVVALVVAIVGSILGFIILLVFAYSEP</sequence>
<dbReference type="EMBL" id="JACHML010000001">
    <property type="protein sequence ID" value="MBB6392254.1"/>
    <property type="molecule type" value="Genomic_DNA"/>
</dbReference>
<dbReference type="PROSITE" id="PS50104">
    <property type="entry name" value="TIR"/>
    <property type="match status" value="1"/>
</dbReference>
<evidence type="ECO:0000313" key="4">
    <source>
        <dbReference type="EMBL" id="MBB6392254.1"/>
    </source>
</evidence>
<dbReference type="SMART" id="SM00255">
    <property type="entry name" value="TIR"/>
    <property type="match status" value="1"/>
</dbReference>
<feature type="domain" description="TIR" evidence="3">
    <location>
        <begin position="1"/>
        <end position="178"/>
    </location>
</feature>
<dbReference type="InterPro" id="IPR018929">
    <property type="entry name" value="DUF2510"/>
</dbReference>
<evidence type="ECO:0000259" key="3">
    <source>
        <dbReference type="PROSITE" id="PS50104"/>
    </source>
</evidence>
<dbReference type="Gene3D" id="3.40.50.10140">
    <property type="entry name" value="Toll/interleukin-1 receptor homology (TIR) domain"/>
    <property type="match status" value="1"/>
</dbReference>
<dbReference type="InterPro" id="IPR000157">
    <property type="entry name" value="TIR_dom"/>
</dbReference>
<reference evidence="4 5" key="1">
    <citation type="submission" date="2020-08" db="EMBL/GenBank/DDBJ databases">
        <title>Sequencing the genomes of 1000 actinobacteria strains.</title>
        <authorList>
            <person name="Klenk H.-P."/>
        </authorList>
    </citation>
    <scope>NUCLEOTIDE SEQUENCE [LARGE SCALE GENOMIC DNA]</scope>
    <source>
        <strain evidence="4 5">DSM 12511</strain>
    </source>
</reference>
<feature type="region of interest" description="Disordered" evidence="1">
    <location>
        <begin position="344"/>
        <end position="389"/>
    </location>
</feature>
<dbReference type="Pfam" id="PF10708">
    <property type="entry name" value="DUF2510"/>
    <property type="match status" value="1"/>
</dbReference>
<organism evidence="4 5">
    <name type="scientific">Microbacterium thalassium</name>
    <dbReference type="NCBI Taxonomy" id="362649"/>
    <lineage>
        <taxon>Bacteria</taxon>
        <taxon>Bacillati</taxon>
        <taxon>Actinomycetota</taxon>
        <taxon>Actinomycetes</taxon>
        <taxon>Micrococcales</taxon>
        <taxon>Microbacteriaceae</taxon>
        <taxon>Microbacterium</taxon>
    </lineage>
</organism>
<feature type="region of interest" description="Disordered" evidence="1">
    <location>
        <begin position="220"/>
        <end position="325"/>
    </location>
</feature>
<evidence type="ECO:0000313" key="5">
    <source>
        <dbReference type="Proteomes" id="UP000537775"/>
    </source>
</evidence>
<dbReference type="Pfam" id="PF13676">
    <property type="entry name" value="TIR_2"/>
    <property type="match status" value="1"/>
</dbReference>
<evidence type="ECO:0000256" key="1">
    <source>
        <dbReference type="SAM" id="MobiDB-lite"/>
    </source>
</evidence>
<feature type="compositionally biased region" description="Low complexity" evidence="1">
    <location>
        <begin position="356"/>
        <end position="370"/>
    </location>
</feature>
<evidence type="ECO:0000256" key="2">
    <source>
        <dbReference type="SAM" id="Phobius"/>
    </source>
</evidence>
<dbReference type="Proteomes" id="UP000537775">
    <property type="component" value="Unassembled WGS sequence"/>
</dbReference>
<feature type="transmembrane region" description="Helical" evidence="2">
    <location>
        <begin position="393"/>
        <end position="425"/>
    </location>
</feature>
<feature type="compositionally biased region" description="Pro residues" evidence="1">
    <location>
        <begin position="371"/>
        <end position="387"/>
    </location>
</feature>
<protein>
    <recommendedName>
        <fullName evidence="3">TIR domain-containing protein</fullName>
    </recommendedName>
</protein>
<proteinExistence type="predicted"/>
<gene>
    <name evidence="4" type="ORF">HD594_002567</name>
</gene>
<dbReference type="AlphaFoldDB" id="A0A7X0KVN3"/>
<dbReference type="SUPFAM" id="SSF52200">
    <property type="entry name" value="Toll/Interleukin receptor TIR domain"/>
    <property type="match status" value="1"/>
</dbReference>
<keyword evidence="2" id="KW-0472">Membrane</keyword>
<feature type="compositionally biased region" description="Pro residues" evidence="1">
    <location>
        <begin position="302"/>
        <end position="311"/>
    </location>
</feature>
<keyword evidence="2" id="KW-1133">Transmembrane helix</keyword>
<feature type="compositionally biased region" description="Low complexity" evidence="1">
    <location>
        <begin position="258"/>
        <end position="280"/>
    </location>
</feature>
<name>A0A7X0KVN3_9MICO</name>
<accession>A0A7X0KVN3</accession>
<feature type="compositionally biased region" description="Low complexity" evidence="1">
    <location>
        <begin position="287"/>
        <end position="301"/>
    </location>
</feature>
<dbReference type="InterPro" id="IPR035897">
    <property type="entry name" value="Toll_tir_struct_dom_sf"/>
</dbReference>
<dbReference type="PRINTS" id="PR01217">
    <property type="entry name" value="PRICHEXTENSN"/>
</dbReference>
<dbReference type="GO" id="GO:0007165">
    <property type="term" value="P:signal transduction"/>
    <property type="evidence" value="ECO:0007669"/>
    <property type="project" value="InterPro"/>
</dbReference>
<keyword evidence="5" id="KW-1185">Reference proteome</keyword>
<comment type="caution">
    <text evidence="4">The sequence shown here is derived from an EMBL/GenBank/DDBJ whole genome shotgun (WGS) entry which is preliminary data.</text>
</comment>